<name>A0ACB6ZP32_THEGA</name>
<dbReference type="Proteomes" id="UP000886501">
    <property type="component" value="Unassembled WGS sequence"/>
</dbReference>
<organism evidence="1 2">
    <name type="scientific">Thelephora ganbajun</name>
    <name type="common">Ganba fungus</name>
    <dbReference type="NCBI Taxonomy" id="370292"/>
    <lineage>
        <taxon>Eukaryota</taxon>
        <taxon>Fungi</taxon>
        <taxon>Dikarya</taxon>
        <taxon>Basidiomycota</taxon>
        <taxon>Agaricomycotina</taxon>
        <taxon>Agaricomycetes</taxon>
        <taxon>Thelephorales</taxon>
        <taxon>Thelephoraceae</taxon>
        <taxon>Thelephora</taxon>
    </lineage>
</organism>
<evidence type="ECO:0000313" key="1">
    <source>
        <dbReference type="EMBL" id="KAF9651083.1"/>
    </source>
</evidence>
<dbReference type="EMBL" id="MU117978">
    <property type="protein sequence ID" value="KAF9651083.1"/>
    <property type="molecule type" value="Genomic_DNA"/>
</dbReference>
<protein>
    <submittedName>
        <fullName evidence="1">Protein serine/threonine phosphatase 2C</fullName>
    </submittedName>
</protein>
<evidence type="ECO:0000313" key="2">
    <source>
        <dbReference type="Proteomes" id="UP000886501"/>
    </source>
</evidence>
<reference evidence="1" key="2">
    <citation type="journal article" date="2020" name="Nat. Commun.">
        <title>Large-scale genome sequencing of mycorrhizal fungi provides insights into the early evolution of symbiotic traits.</title>
        <authorList>
            <person name="Miyauchi S."/>
            <person name="Kiss E."/>
            <person name="Kuo A."/>
            <person name="Drula E."/>
            <person name="Kohler A."/>
            <person name="Sanchez-Garcia M."/>
            <person name="Morin E."/>
            <person name="Andreopoulos B."/>
            <person name="Barry K.W."/>
            <person name="Bonito G."/>
            <person name="Buee M."/>
            <person name="Carver A."/>
            <person name="Chen C."/>
            <person name="Cichocki N."/>
            <person name="Clum A."/>
            <person name="Culley D."/>
            <person name="Crous P.W."/>
            <person name="Fauchery L."/>
            <person name="Girlanda M."/>
            <person name="Hayes R.D."/>
            <person name="Keri Z."/>
            <person name="LaButti K."/>
            <person name="Lipzen A."/>
            <person name="Lombard V."/>
            <person name="Magnuson J."/>
            <person name="Maillard F."/>
            <person name="Murat C."/>
            <person name="Nolan M."/>
            <person name="Ohm R.A."/>
            <person name="Pangilinan J."/>
            <person name="Pereira M.F."/>
            <person name="Perotto S."/>
            <person name="Peter M."/>
            <person name="Pfister S."/>
            <person name="Riley R."/>
            <person name="Sitrit Y."/>
            <person name="Stielow J.B."/>
            <person name="Szollosi G."/>
            <person name="Zifcakova L."/>
            <person name="Stursova M."/>
            <person name="Spatafora J.W."/>
            <person name="Tedersoo L."/>
            <person name="Vaario L.M."/>
            <person name="Yamada A."/>
            <person name="Yan M."/>
            <person name="Wang P."/>
            <person name="Xu J."/>
            <person name="Bruns T."/>
            <person name="Baldrian P."/>
            <person name="Vilgalys R."/>
            <person name="Dunand C."/>
            <person name="Henrissat B."/>
            <person name="Grigoriev I.V."/>
            <person name="Hibbett D."/>
            <person name="Nagy L.G."/>
            <person name="Martin F.M."/>
        </authorList>
    </citation>
    <scope>NUCLEOTIDE SEQUENCE</scope>
    <source>
        <strain evidence="1">P2</strain>
    </source>
</reference>
<keyword evidence="2" id="KW-1185">Reference proteome</keyword>
<accession>A0ACB6ZP32</accession>
<comment type="caution">
    <text evidence="1">The sequence shown here is derived from an EMBL/GenBank/DDBJ whole genome shotgun (WGS) entry which is preliminary data.</text>
</comment>
<gene>
    <name evidence="1" type="ORF">BDM02DRAFT_3111095</name>
</gene>
<sequence>MLRRAWKPIAGTLIGIGTPASLYYYYSRVKPATFDLQVKETSPDGKRFMTTRTFELLSTEQVEKRFKDSAIVQSTVRPGGLVWNRATASLASNNPIEDASASAIVERDRTKTGPEGDLLFFAIMDGHAGTHTSQLLSKTLIPAVAMELSTLINPPNTKQSSSILSTIKSYIWPTTVSSSSVPSDADPNQVSQTIQEAFTKLDTEITGTPVRLLASELAKSNNKDKNFTPDLTKHPLGRAAIMPALSGSCAILAVLDTARRNLYVACTGDCRAVAGIWEEGSDGTGSWKVEVLSEDQTGRNEKEAERVRSEHPEDDRNDVICNGRVLGGLEPTRAFGDARYKWSPELQEILSQAFMGGEMRPWPGALKTPPYVTAKPEVTHRTLLIPALSPDSASDKSTLRFLVLATDGLWDQLSSEDVVALVGGHLSGFKGSIPKSDLPKFVPTSTGTAAVEGKSKRRELAEGAWAFVDDNPGAHLIRNALGGANNYQLRRMLSIPAPYSRVHRDDITVTVVWWEEGKEDEANTTTLNVEKPKAKL</sequence>
<proteinExistence type="predicted"/>
<reference evidence="1" key="1">
    <citation type="submission" date="2019-10" db="EMBL/GenBank/DDBJ databases">
        <authorList>
            <consortium name="DOE Joint Genome Institute"/>
            <person name="Kuo A."/>
            <person name="Miyauchi S."/>
            <person name="Kiss E."/>
            <person name="Drula E."/>
            <person name="Kohler A."/>
            <person name="Sanchez-Garcia M."/>
            <person name="Andreopoulos B."/>
            <person name="Barry K.W."/>
            <person name="Bonito G."/>
            <person name="Buee M."/>
            <person name="Carver A."/>
            <person name="Chen C."/>
            <person name="Cichocki N."/>
            <person name="Clum A."/>
            <person name="Culley D."/>
            <person name="Crous P.W."/>
            <person name="Fauchery L."/>
            <person name="Girlanda M."/>
            <person name="Hayes R."/>
            <person name="Keri Z."/>
            <person name="Labutti K."/>
            <person name="Lipzen A."/>
            <person name="Lombard V."/>
            <person name="Magnuson J."/>
            <person name="Maillard F."/>
            <person name="Morin E."/>
            <person name="Murat C."/>
            <person name="Nolan M."/>
            <person name="Ohm R."/>
            <person name="Pangilinan J."/>
            <person name="Pereira M."/>
            <person name="Perotto S."/>
            <person name="Peter M."/>
            <person name="Riley R."/>
            <person name="Sitrit Y."/>
            <person name="Stielow B."/>
            <person name="Szollosi G."/>
            <person name="Zifcakova L."/>
            <person name="Stursova M."/>
            <person name="Spatafora J.W."/>
            <person name="Tedersoo L."/>
            <person name="Vaario L.-M."/>
            <person name="Yamada A."/>
            <person name="Yan M."/>
            <person name="Wang P."/>
            <person name="Xu J."/>
            <person name="Bruns T."/>
            <person name="Baldrian P."/>
            <person name="Vilgalys R."/>
            <person name="Henrissat B."/>
            <person name="Grigoriev I.V."/>
            <person name="Hibbett D."/>
            <person name="Nagy L.G."/>
            <person name="Martin F.M."/>
        </authorList>
    </citation>
    <scope>NUCLEOTIDE SEQUENCE</scope>
    <source>
        <strain evidence="1">P2</strain>
    </source>
</reference>